<protein>
    <recommendedName>
        <fullName evidence="7">BHLH domain-containing protein</fullName>
    </recommendedName>
</protein>
<evidence type="ECO:0000256" key="6">
    <source>
        <dbReference type="SAM" id="MobiDB-lite"/>
    </source>
</evidence>
<feature type="coiled-coil region" evidence="5">
    <location>
        <begin position="53"/>
        <end position="80"/>
    </location>
</feature>
<name>A0A445E239_ARAHY</name>
<dbReference type="SUPFAM" id="SSF47459">
    <property type="entry name" value="HLH, helix-loop-helix DNA-binding domain"/>
    <property type="match status" value="1"/>
</dbReference>
<dbReference type="InterPro" id="IPR015660">
    <property type="entry name" value="MASH1/Ascl1a-like"/>
</dbReference>
<evidence type="ECO:0000256" key="3">
    <source>
        <dbReference type="ARBA" id="ARBA00023163"/>
    </source>
</evidence>
<keyword evidence="4" id="KW-0539">Nucleus</keyword>
<organism evidence="8 9">
    <name type="scientific">Arachis hypogaea</name>
    <name type="common">Peanut</name>
    <dbReference type="NCBI Taxonomy" id="3818"/>
    <lineage>
        <taxon>Eukaryota</taxon>
        <taxon>Viridiplantae</taxon>
        <taxon>Streptophyta</taxon>
        <taxon>Embryophyta</taxon>
        <taxon>Tracheophyta</taxon>
        <taxon>Spermatophyta</taxon>
        <taxon>Magnoliopsida</taxon>
        <taxon>eudicotyledons</taxon>
        <taxon>Gunneridae</taxon>
        <taxon>Pentapetalae</taxon>
        <taxon>rosids</taxon>
        <taxon>fabids</taxon>
        <taxon>Fabales</taxon>
        <taxon>Fabaceae</taxon>
        <taxon>Papilionoideae</taxon>
        <taxon>50 kb inversion clade</taxon>
        <taxon>dalbergioids sensu lato</taxon>
        <taxon>Dalbergieae</taxon>
        <taxon>Pterocarpus clade</taxon>
        <taxon>Arachis</taxon>
    </lineage>
</organism>
<dbReference type="SMR" id="A0A445E239"/>
<dbReference type="PROSITE" id="PS50888">
    <property type="entry name" value="BHLH"/>
    <property type="match status" value="1"/>
</dbReference>
<evidence type="ECO:0000256" key="1">
    <source>
        <dbReference type="ARBA" id="ARBA00004123"/>
    </source>
</evidence>
<feature type="domain" description="BHLH" evidence="7">
    <location>
        <begin position="13"/>
        <end position="63"/>
    </location>
</feature>
<feature type="compositionally biased region" description="Polar residues" evidence="6">
    <location>
        <begin position="1"/>
        <end position="12"/>
    </location>
</feature>
<accession>A0A445E239</accession>
<dbReference type="InterPro" id="IPR036638">
    <property type="entry name" value="HLH_DNA-bd_sf"/>
</dbReference>
<keyword evidence="2" id="KW-0805">Transcription regulation</keyword>
<dbReference type="Gene3D" id="4.10.280.10">
    <property type="entry name" value="Helix-loop-helix DNA-binding domain"/>
    <property type="match status" value="1"/>
</dbReference>
<dbReference type="GO" id="GO:0000981">
    <property type="term" value="F:DNA-binding transcription factor activity, RNA polymerase II-specific"/>
    <property type="evidence" value="ECO:0007669"/>
    <property type="project" value="TreeGrafter"/>
</dbReference>
<dbReference type="AlphaFoldDB" id="A0A445E239"/>
<keyword evidence="3" id="KW-0804">Transcription</keyword>
<sequence length="150" mass="17185">MEQFTSQPLSSSSKKDDRRLIESHRRILMKNLYSKLNSLQPNSNTKKALPDQLDEAINYIKSLEEKVKMAEDKKQSLLVGKKKRSRPAECSSSSFTDSMAASTSLELVMATCLDTQFMFNEIIRVLHEDHHIDFVHSDLIAKLMDKLLIL</sequence>
<dbReference type="STRING" id="3818.A0A445E239"/>
<dbReference type="PANTHER" id="PTHR13935">
    <property type="entry name" value="ACHAETE-SCUTE TRANSCRIPTION FACTOR-RELATED"/>
    <property type="match status" value="1"/>
</dbReference>
<dbReference type="Proteomes" id="UP000289738">
    <property type="component" value="Chromosome A03"/>
</dbReference>
<keyword evidence="5" id="KW-0175">Coiled coil</keyword>
<evidence type="ECO:0000256" key="4">
    <source>
        <dbReference type="ARBA" id="ARBA00023242"/>
    </source>
</evidence>
<dbReference type="GO" id="GO:0090575">
    <property type="term" value="C:RNA polymerase II transcription regulator complex"/>
    <property type="evidence" value="ECO:0007669"/>
    <property type="project" value="TreeGrafter"/>
</dbReference>
<evidence type="ECO:0000256" key="5">
    <source>
        <dbReference type="SAM" id="Coils"/>
    </source>
</evidence>
<evidence type="ECO:0000256" key="2">
    <source>
        <dbReference type="ARBA" id="ARBA00023015"/>
    </source>
</evidence>
<dbReference type="PANTHER" id="PTHR13935:SF63">
    <property type="entry name" value="BHLH DOMAIN-CONTAINING PROTEIN"/>
    <property type="match status" value="1"/>
</dbReference>
<evidence type="ECO:0000313" key="9">
    <source>
        <dbReference type="Proteomes" id="UP000289738"/>
    </source>
</evidence>
<feature type="region of interest" description="Disordered" evidence="6">
    <location>
        <begin position="1"/>
        <end position="20"/>
    </location>
</feature>
<dbReference type="InterPro" id="IPR011598">
    <property type="entry name" value="bHLH_dom"/>
</dbReference>
<reference evidence="8 9" key="1">
    <citation type="submission" date="2019-01" db="EMBL/GenBank/DDBJ databases">
        <title>Sequencing of cultivated peanut Arachis hypogaea provides insights into genome evolution and oil improvement.</title>
        <authorList>
            <person name="Chen X."/>
        </authorList>
    </citation>
    <scope>NUCLEOTIDE SEQUENCE [LARGE SCALE GENOMIC DNA]</scope>
    <source>
        <strain evidence="9">cv. Fuhuasheng</strain>
        <tissue evidence="8">Leaves</tissue>
    </source>
</reference>
<dbReference type="EMBL" id="SDMP01000003">
    <property type="protein sequence ID" value="RYR69482.1"/>
    <property type="molecule type" value="Genomic_DNA"/>
</dbReference>
<dbReference type="OrthoDB" id="752507at2759"/>
<evidence type="ECO:0000259" key="7">
    <source>
        <dbReference type="PROSITE" id="PS50888"/>
    </source>
</evidence>
<gene>
    <name evidence="8" type="ORF">Ahy_A03g016038</name>
</gene>
<comment type="subcellular location">
    <subcellularLocation>
        <location evidence="1">Nucleus</location>
    </subcellularLocation>
</comment>
<evidence type="ECO:0000313" key="8">
    <source>
        <dbReference type="EMBL" id="RYR69482.1"/>
    </source>
</evidence>
<comment type="caution">
    <text evidence="8">The sequence shown here is derived from an EMBL/GenBank/DDBJ whole genome shotgun (WGS) entry which is preliminary data.</text>
</comment>
<keyword evidence="9" id="KW-1185">Reference proteome</keyword>
<dbReference type="GO" id="GO:0000977">
    <property type="term" value="F:RNA polymerase II transcription regulatory region sequence-specific DNA binding"/>
    <property type="evidence" value="ECO:0007669"/>
    <property type="project" value="TreeGrafter"/>
</dbReference>
<dbReference type="Gramene" id="arahy.Tifrunner.gnm2.ann2.Ah03g107100.1">
    <property type="protein sequence ID" value="arahy.Tifrunner.gnm2.ann2.Ah03g107100.1-CDS"/>
    <property type="gene ID" value="arahy.Tifrunner.gnm2.ann2.Ah03g107100"/>
</dbReference>
<proteinExistence type="predicted"/>
<dbReference type="GO" id="GO:0046983">
    <property type="term" value="F:protein dimerization activity"/>
    <property type="evidence" value="ECO:0007669"/>
    <property type="project" value="InterPro"/>
</dbReference>